<dbReference type="Proteomes" id="UP000316092">
    <property type="component" value="Unassembled WGS sequence"/>
</dbReference>
<evidence type="ECO:0000259" key="1">
    <source>
        <dbReference type="Pfam" id="PF03007"/>
    </source>
</evidence>
<comment type="caution">
    <text evidence="2">The sequence shown here is derived from an EMBL/GenBank/DDBJ whole genome shotgun (WGS) entry which is preliminary data.</text>
</comment>
<dbReference type="InterPro" id="IPR004255">
    <property type="entry name" value="O-acyltransferase_WSD1_N"/>
</dbReference>
<dbReference type="EMBL" id="VKDB01000051">
    <property type="protein sequence ID" value="TSA79057.1"/>
    <property type="molecule type" value="Genomic_DNA"/>
</dbReference>
<gene>
    <name evidence="2" type="ORF">FNU79_18370</name>
</gene>
<feature type="domain" description="O-acyltransferase WSD1-like N-terminal" evidence="1">
    <location>
        <begin position="2"/>
        <end position="37"/>
    </location>
</feature>
<dbReference type="OrthoDB" id="9810950at2"/>
<proteinExistence type="predicted"/>
<feature type="non-terminal residue" evidence="2">
    <location>
        <position position="38"/>
    </location>
</feature>
<dbReference type="AlphaFoldDB" id="A0A553UFR0"/>
<sequence>MVRLPFGWGRPLWVDDPSFSLADHVSVVECPVPGGRQA</sequence>
<dbReference type="GO" id="GO:0004144">
    <property type="term" value="F:diacylglycerol O-acyltransferase activity"/>
    <property type="evidence" value="ECO:0007669"/>
    <property type="project" value="InterPro"/>
</dbReference>
<reference evidence="2 3" key="1">
    <citation type="submission" date="2019-07" db="EMBL/GenBank/DDBJ databases">
        <title>Deinococcus detaillus sp. nov., isolated from humus soil in Antarctica.</title>
        <authorList>
            <person name="Zhang K."/>
        </authorList>
    </citation>
    <scope>NUCLEOTIDE SEQUENCE [LARGE SCALE GENOMIC DNA]</scope>
    <source>
        <strain evidence="2 3">H1</strain>
    </source>
</reference>
<name>A0A553UFR0_9DEIO</name>
<dbReference type="GO" id="GO:0045017">
    <property type="term" value="P:glycerolipid biosynthetic process"/>
    <property type="evidence" value="ECO:0007669"/>
    <property type="project" value="InterPro"/>
</dbReference>
<dbReference type="Pfam" id="PF03007">
    <property type="entry name" value="WS_DGAT_cat"/>
    <property type="match status" value="1"/>
</dbReference>
<protein>
    <recommendedName>
        <fullName evidence="1">O-acyltransferase WSD1-like N-terminal domain-containing protein</fullName>
    </recommendedName>
</protein>
<keyword evidence="3" id="KW-1185">Reference proteome</keyword>
<evidence type="ECO:0000313" key="2">
    <source>
        <dbReference type="EMBL" id="TSA79057.1"/>
    </source>
</evidence>
<organism evidence="2 3">
    <name type="scientific">Deinococcus detaillensis</name>
    <dbReference type="NCBI Taxonomy" id="2592048"/>
    <lineage>
        <taxon>Bacteria</taxon>
        <taxon>Thermotogati</taxon>
        <taxon>Deinococcota</taxon>
        <taxon>Deinococci</taxon>
        <taxon>Deinococcales</taxon>
        <taxon>Deinococcaceae</taxon>
        <taxon>Deinococcus</taxon>
    </lineage>
</organism>
<evidence type="ECO:0000313" key="3">
    <source>
        <dbReference type="Proteomes" id="UP000316092"/>
    </source>
</evidence>
<accession>A0A553UFR0</accession>